<dbReference type="UniPathway" id="UPA00665"/>
<dbReference type="GO" id="GO:0006508">
    <property type="term" value="P:proteolysis"/>
    <property type="evidence" value="ECO:0007669"/>
    <property type="project" value="UniProtKB-KW"/>
</dbReference>
<feature type="active site" evidence="9">
    <location>
        <position position="133"/>
    </location>
</feature>
<evidence type="ECO:0000256" key="10">
    <source>
        <dbReference type="RuleBase" id="RU004181"/>
    </source>
</evidence>
<keyword evidence="3 9" id="KW-0645">Protease</keyword>
<keyword evidence="7 9" id="KW-1133">Transmembrane helix</keyword>
<reference evidence="11 12" key="1">
    <citation type="submission" date="2020-02" db="EMBL/GenBank/DDBJ databases">
        <authorList>
            <person name="Hogendoorn C."/>
        </authorList>
    </citation>
    <scope>NUCLEOTIDE SEQUENCE [LARGE SCALE GENOMIC DNA]</scope>
    <source>
        <strain evidence="11">R501</strain>
    </source>
</reference>
<evidence type="ECO:0000256" key="2">
    <source>
        <dbReference type="ARBA" id="ARBA00022475"/>
    </source>
</evidence>
<sequence length="169" mass="18677">MVAPGRRRWGLWGIALAVFLLDRAVKVLVVTHLSLYQSIPLVPHVLALTLVLNSGAAFGLLRHRQFLFVLVAVGLLAAVAAYSFRTREIPAPLMWGLGLLAGGSAGNLWDRAVSGRVVDYIHLAYWPVFNLADSAIVVGMAVLMWYFWRGERAPVQTVRERGADEEKRS</sequence>
<dbReference type="PANTHER" id="PTHR33695:SF1">
    <property type="entry name" value="LIPOPROTEIN SIGNAL PEPTIDASE"/>
    <property type="match status" value="1"/>
</dbReference>
<evidence type="ECO:0000256" key="1">
    <source>
        <dbReference type="ARBA" id="ARBA00006139"/>
    </source>
</evidence>
<feature type="active site" evidence="9">
    <location>
        <position position="119"/>
    </location>
</feature>
<keyword evidence="2 9" id="KW-1003">Cell membrane</keyword>
<accession>A0A6F8ZFK7</accession>
<keyword evidence="6 9" id="KW-0378">Hydrolase</keyword>
<comment type="similarity">
    <text evidence="1 9 10">Belongs to the peptidase A8 family.</text>
</comment>
<comment type="catalytic activity">
    <reaction evidence="9">
        <text>Release of signal peptides from bacterial membrane prolipoproteins. Hydrolyzes -Xaa-Yaa-Zaa-|-(S,diacylglyceryl)Cys-, in which Xaa is hydrophobic (preferably Leu), and Yaa (Ala or Ser) and Zaa (Gly or Ala) have small, neutral side chains.</text>
        <dbReference type="EC" id="3.4.23.36"/>
    </reaction>
</comment>
<evidence type="ECO:0000256" key="6">
    <source>
        <dbReference type="ARBA" id="ARBA00022801"/>
    </source>
</evidence>
<evidence type="ECO:0000256" key="8">
    <source>
        <dbReference type="ARBA" id="ARBA00023136"/>
    </source>
</evidence>
<evidence type="ECO:0000313" key="11">
    <source>
        <dbReference type="EMBL" id="CAB1128484.1"/>
    </source>
</evidence>
<protein>
    <recommendedName>
        <fullName evidence="9">Lipoprotein signal peptidase</fullName>
        <ecNumber evidence="9">3.4.23.36</ecNumber>
    </recommendedName>
    <alternativeName>
        <fullName evidence="9">Prolipoprotein signal peptidase</fullName>
    </alternativeName>
    <alternativeName>
        <fullName evidence="9">Signal peptidase II</fullName>
        <shortName evidence="9">SPase II</shortName>
    </alternativeName>
</protein>
<comment type="function">
    <text evidence="9">This protein specifically catalyzes the removal of signal peptides from prolipoproteins.</text>
</comment>
<dbReference type="AlphaFoldDB" id="A0A6F8ZFK7"/>
<dbReference type="InterPro" id="IPR001872">
    <property type="entry name" value="Peptidase_A8"/>
</dbReference>
<dbReference type="KEGG" id="hfv:R50_0978"/>
<proteinExistence type="inferred from homology"/>
<dbReference type="GO" id="GO:0005886">
    <property type="term" value="C:plasma membrane"/>
    <property type="evidence" value="ECO:0007669"/>
    <property type="project" value="UniProtKB-SubCell"/>
</dbReference>
<feature type="transmembrane region" description="Helical" evidence="9">
    <location>
        <begin position="66"/>
        <end position="84"/>
    </location>
</feature>
<organism evidence="11 12">
    <name type="scientific">Candidatus Hydrogenisulfobacillus filiaventi</name>
    <dbReference type="NCBI Taxonomy" id="2707344"/>
    <lineage>
        <taxon>Bacteria</taxon>
        <taxon>Bacillati</taxon>
        <taxon>Bacillota</taxon>
        <taxon>Clostridia</taxon>
        <taxon>Eubacteriales</taxon>
        <taxon>Clostridiales Family XVII. Incertae Sedis</taxon>
        <taxon>Candidatus Hydrogenisulfobacillus</taxon>
    </lineage>
</organism>
<evidence type="ECO:0000256" key="4">
    <source>
        <dbReference type="ARBA" id="ARBA00022692"/>
    </source>
</evidence>
<name>A0A6F8ZFK7_9FIRM</name>
<comment type="subcellular location">
    <subcellularLocation>
        <location evidence="9">Cell membrane</location>
        <topology evidence="9">Multi-pass membrane protein</topology>
    </subcellularLocation>
</comment>
<keyword evidence="11" id="KW-0449">Lipoprotein</keyword>
<keyword evidence="12" id="KW-1185">Reference proteome</keyword>
<evidence type="ECO:0000256" key="5">
    <source>
        <dbReference type="ARBA" id="ARBA00022750"/>
    </source>
</evidence>
<dbReference type="PRINTS" id="PR00781">
    <property type="entry name" value="LIPOSIGPTASE"/>
</dbReference>
<keyword evidence="4 9" id="KW-0812">Transmembrane</keyword>
<comment type="pathway">
    <text evidence="9">Protein modification; lipoprotein biosynthesis (signal peptide cleavage).</text>
</comment>
<dbReference type="NCBIfam" id="TIGR00077">
    <property type="entry name" value="lspA"/>
    <property type="match status" value="1"/>
</dbReference>
<evidence type="ECO:0000256" key="3">
    <source>
        <dbReference type="ARBA" id="ARBA00022670"/>
    </source>
</evidence>
<feature type="transmembrane region" description="Helical" evidence="9">
    <location>
        <begin position="42"/>
        <end position="61"/>
    </location>
</feature>
<gene>
    <name evidence="9 11" type="primary">lspA</name>
    <name evidence="11" type="ORF">R50_0978</name>
</gene>
<evidence type="ECO:0000256" key="9">
    <source>
        <dbReference type="HAMAP-Rule" id="MF_00161"/>
    </source>
</evidence>
<evidence type="ECO:0000256" key="7">
    <source>
        <dbReference type="ARBA" id="ARBA00022989"/>
    </source>
</evidence>
<evidence type="ECO:0000313" key="12">
    <source>
        <dbReference type="Proteomes" id="UP000503399"/>
    </source>
</evidence>
<feature type="transmembrane region" description="Helical" evidence="9">
    <location>
        <begin position="124"/>
        <end position="148"/>
    </location>
</feature>
<keyword evidence="8 9" id="KW-0472">Membrane</keyword>
<keyword evidence="5 9" id="KW-0064">Aspartyl protease</keyword>
<dbReference type="EMBL" id="LR778114">
    <property type="protein sequence ID" value="CAB1128484.1"/>
    <property type="molecule type" value="Genomic_DNA"/>
</dbReference>
<dbReference type="HAMAP" id="MF_00161">
    <property type="entry name" value="LspA"/>
    <property type="match status" value="1"/>
</dbReference>
<dbReference type="PANTHER" id="PTHR33695">
    <property type="entry name" value="LIPOPROTEIN SIGNAL PEPTIDASE"/>
    <property type="match status" value="1"/>
</dbReference>
<dbReference type="GO" id="GO:0004190">
    <property type="term" value="F:aspartic-type endopeptidase activity"/>
    <property type="evidence" value="ECO:0007669"/>
    <property type="project" value="UniProtKB-UniRule"/>
</dbReference>
<dbReference type="Proteomes" id="UP000503399">
    <property type="component" value="Chromosome"/>
</dbReference>
<comment type="caution">
    <text evidence="9">Lacks conserved residue(s) required for the propagation of feature annotation.</text>
</comment>
<dbReference type="EC" id="3.4.23.36" evidence="9"/>
<dbReference type="Pfam" id="PF01252">
    <property type="entry name" value="Peptidase_A8"/>
    <property type="match status" value="1"/>
</dbReference>